<organism evidence="1 2">
    <name type="scientific">Rotaria magnacalcarata</name>
    <dbReference type="NCBI Taxonomy" id="392030"/>
    <lineage>
        <taxon>Eukaryota</taxon>
        <taxon>Metazoa</taxon>
        <taxon>Spiralia</taxon>
        <taxon>Gnathifera</taxon>
        <taxon>Rotifera</taxon>
        <taxon>Eurotatoria</taxon>
        <taxon>Bdelloidea</taxon>
        <taxon>Philodinida</taxon>
        <taxon>Philodinidae</taxon>
        <taxon>Rotaria</taxon>
    </lineage>
</organism>
<feature type="non-terminal residue" evidence="1">
    <location>
        <position position="28"/>
    </location>
</feature>
<evidence type="ECO:0000313" key="1">
    <source>
        <dbReference type="EMBL" id="CAF5062926.1"/>
    </source>
</evidence>
<dbReference type="Proteomes" id="UP000676336">
    <property type="component" value="Unassembled WGS sequence"/>
</dbReference>
<feature type="non-terminal residue" evidence="1">
    <location>
        <position position="1"/>
    </location>
</feature>
<evidence type="ECO:0000313" key="2">
    <source>
        <dbReference type="Proteomes" id="UP000676336"/>
    </source>
</evidence>
<accession>A0A8S3E6E4</accession>
<name>A0A8S3E6E4_9BILA</name>
<gene>
    <name evidence="1" type="ORF">SMN809_LOCUS59864</name>
</gene>
<protein>
    <submittedName>
        <fullName evidence="1">Uncharacterized protein</fullName>
    </submittedName>
</protein>
<reference evidence="1" key="1">
    <citation type="submission" date="2021-02" db="EMBL/GenBank/DDBJ databases">
        <authorList>
            <person name="Nowell W R."/>
        </authorList>
    </citation>
    <scope>NUCLEOTIDE SEQUENCE</scope>
</reference>
<dbReference type="AlphaFoldDB" id="A0A8S3E6E4"/>
<proteinExistence type="predicted"/>
<sequence length="28" mass="3284">MHAKDHFTKFTWLYALPSKEAIHVANNL</sequence>
<dbReference type="EMBL" id="CAJOBI010230329">
    <property type="protein sequence ID" value="CAF5062926.1"/>
    <property type="molecule type" value="Genomic_DNA"/>
</dbReference>
<comment type="caution">
    <text evidence="1">The sequence shown here is derived from an EMBL/GenBank/DDBJ whole genome shotgun (WGS) entry which is preliminary data.</text>
</comment>